<dbReference type="InterPro" id="IPR050701">
    <property type="entry name" value="Histone_Mod_Regulator"/>
</dbReference>
<feature type="compositionally biased region" description="Polar residues" evidence="10">
    <location>
        <begin position="1259"/>
        <end position="1270"/>
    </location>
</feature>
<evidence type="ECO:0000256" key="7">
    <source>
        <dbReference type="ARBA" id="ARBA00023242"/>
    </source>
</evidence>
<dbReference type="HOGENOM" id="CLU_003589_1_0_1"/>
<dbReference type="FunFam" id="3.30.40.10:FF:000008">
    <property type="entry name" value="Bromodomain containing 1, isoform CRA_a"/>
    <property type="match status" value="1"/>
</dbReference>
<evidence type="ECO:0000259" key="15">
    <source>
        <dbReference type="PROSITE" id="PS51805"/>
    </source>
</evidence>
<dbReference type="EMBL" id="CH933808">
    <property type="protein sequence ID" value="EDW08576.1"/>
    <property type="molecule type" value="Genomic_DNA"/>
</dbReference>
<feature type="compositionally biased region" description="Basic residues" evidence="10">
    <location>
        <begin position="61"/>
        <end position="70"/>
    </location>
</feature>
<reference evidence="16 17" key="1">
    <citation type="journal article" date="2007" name="Nature">
        <title>Evolution of genes and genomes on the Drosophila phylogeny.</title>
        <authorList>
            <consortium name="Drosophila 12 Genomes Consortium"/>
            <person name="Clark A.G."/>
            <person name="Eisen M.B."/>
            <person name="Smith D.R."/>
            <person name="Bergman C.M."/>
            <person name="Oliver B."/>
            <person name="Markow T.A."/>
            <person name="Kaufman T.C."/>
            <person name="Kellis M."/>
            <person name="Gelbart W."/>
            <person name="Iyer V.N."/>
            <person name="Pollard D.A."/>
            <person name="Sackton T.B."/>
            <person name="Larracuente A.M."/>
            <person name="Singh N.D."/>
            <person name="Abad J.P."/>
            <person name="Abt D.N."/>
            <person name="Adryan B."/>
            <person name="Aguade M."/>
            <person name="Akashi H."/>
            <person name="Anderson W.W."/>
            <person name="Aquadro C.F."/>
            <person name="Ardell D.H."/>
            <person name="Arguello R."/>
            <person name="Artieri C.G."/>
            <person name="Barbash D.A."/>
            <person name="Barker D."/>
            <person name="Barsanti P."/>
            <person name="Batterham P."/>
            <person name="Batzoglou S."/>
            <person name="Begun D."/>
            <person name="Bhutkar A."/>
            <person name="Blanco E."/>
            <person name="Bosak S.A."/>
            <person name="Bradley R.K."/>
            <person name="Brand A.D."/>
            <person name="Brent M.R."/>
            <person name="Brooks A.N."/>
            <person name="Brown R.H."/>
            <person name="Butlin R.K."/>
            <person name="Caggese C."/>
            <person name="Calvi B.R."/>
            <person name="Bernardo de Carvalho A."/>
            <person name="Caspi A."/>
            <person name="Castrezana S."/>
            <person name="Celniker S.E."/>
            <person name="Chang J.L."/>
            <person name="Chapple C."/>
            <person name="Chatterji S."/>
            <person name="Chinwalla A."/>
            <person name="Civetta A."/>
            <person name="Clifton S.W."/>
            <person name="Comeron J.M."/>
            <person name="Costello J.C."/>
            <person name="Coyne J.A."/>
            <person name="Daub J."/>
            <person name="David R.G."/>
            <person name="Delcher A.L."/>
            <person name="Delehaunty K."/>
            <person name="Do C.B."/>
            <person name="Ebling H."/>
            <person name="Edwards K."/>
            <person name="Eickbush T."/>
            <person name="Evans J.D."/>
            <person name="Filipski A."/>
            <person name="Findeiss S."/>
            <person name="Freyhult E."/>
            <person name="Fulton L."/>
            <person name="Fulton R."/>
            <person name="Garcia A.C."/>
            <person name="Gardiner A."/>
            <person name="Garfield D.A."/>
            <person name="Garvin B.E."/>
            <person name="Gibson G."/>
            <person name="Gilbert D."/>
            <person name="Gnerre S."/>
            <person name="Godfrey J."/>
            <person name="Good R."/>
            <person name="Gotea V."/>
            <person name="Gravely B."/>
            <person name="Greenberg A.J."/>
            <person name="Griffiths-Jones S."/>
            <person name="Gross S."/>
            <person name="Guigo R."/>
            <person name="Gustafson E.A."/>
            <person name="Haerty W."/>
            <person name="Hahn M.W."/>
            <person name="Halligan D.L."/>
            <person name="Halpern A.L."/>
            <person name="Halter G.M."/>
            <person name="Han M.V."/>
            <person name="Heger A."/>
            <person name="Hillier L."/>
            <person name="Hinrichs A.S."/>
            <person name="Holmes I."/>
            <person name="Hoskins R.A."/>
            <person name="Hubisz M.J."/>
            <person name="Hultmark D."/>
            <person name="Huntley M.A."/>
            <person name="Jaffe D.B."/>
            <person name="Jagadeeshan S."/>
            <person name="Jeck W.R."/>
            <person name="Johnson J."/>
            <person name="Jones C.D."/>
            <person name="Jordan W.C."/>
            <person name="Karpen G.H."/>
            <person name="Kataoka E."/>
            <person name="Keightley P.D."/>
            <person name="Kheradpour P."/>
            <person name="Kirkness E.F."/>
            <person name="Koerich L.B."/>
            <person name="Kristiansen K."/>
            <person name="Kudrna D."/>
            <person name="Kulathinal R.J."/>
            <person name="Kumar S."/>
            <person name="Kwok R."/>
            <person name="Lander E."/>
            <person name="Langley C.H."/>
            <person name="Lapoint R."/>
            <person name="Lazzaro B.P."/>
            <person name="Lee S.J."/>
            <person name="Levesque L."/>
            <person name="Li R."/>
            <person name="Lin C.F."/>
            <person name="Lin M.F."/>
            <person name="Lindblad-Toh K."/>
            <person name="Llopart A."/>
            <person name="Long M."/>
            <person name="Low L."/>
            <person name="Lozovsky E."/>
            <person name="Lu J."/>
            <person name="Luo M."/>
            <person name="Machado C.A."/>
            <person name="Makalowski W."/>
            <person name="Marzo M."/>
            <person name="Matsuda M."/>
            <person name="Matzkin L."/>
            <person name="McAllister B."/>
            <person name="McBride C.S."/>
            <person name="McKernan B."/>
            <person name="McKernan K."/>
            <person name="Mendez-Lago M."/>
            <person name="Minx P."/>
            <person name="Mollenhauer M.U."/>
            <person name="Montooth K."/>
            <person name="Mount S.M."/>
            <person name="Mu X."/>
            <person name="Myers E."/>
            <person name="Negre B."/>
            <person name="Newfeld S."/>
            <person name="Nielsen R."/>
            <person name="Noor M.A."/>
            <person name="O'Grady P."/>
            <person name="Pachter L."/>
            <person name="Papaceit M."/>
            <person name="Parisi M.J."/>
            <person name="Parisi M."/>
            <person name="Parts L."/>
            <person name="Pedersen J.S."/>
            <person name="Pesole G."/>
            <person name="Phillippy A.M."/>
            <person name="Ponting C.P."/>
            <person name="Pop M."/>
            <person name="Porcelli D."/>
            <person name="Powell J.R."/>
            <person name="Prohaska S."/>
            <person name="Pruitt K."/>
            <person name="Puig M."/>
            <person name="Quesneville H."/>
            <person name="Ram K.R."/>
            <person name="Rand D."/>
            <person name="Rasmussen M.D."/>
            <person name="Reed L.K."/>
            <person name="Reenan R."/>
            <person name="Reily A."/>
            <person name="Remington K.A."/>
            <person name="Rieger T.T."/>
            <person name="Ritchie M.G."/>
            <person name="Robin C."/>
            <person name="Rogers Y.H."/>
            <person name="Rohde C."/>
            <person name="Rozas J."/>
            <person name="Rubenfield M.J."/>
            <person name="Ruiz A."/>
            <person name="Russo S."/>
            <person name="Salzberg S.L."/>
            <person name="Sanchez-Gracia A."/>
            <person name="Saranga D.J."/>
            <person name="Sato H."/>
            <person name="Schaeffer S.W."/>
            <person name="Schatz M.C."/>
            <person name="Schlenke T."/>
            <person name="Schwartz R."/>
            <person name="Segarra C."/>
            <person name="Singh R.S."/>
            <person name="Sirot L."/>
            <person name="Sirota M."/>
            <person name="Sisneros N.B."/>
            <person name="Smith C.D."/>
            <person name="Smith T.F."/>
            <person name="Spieth J."/>
            <person name="Stage D.E."/>
            <person name="Stark A."/>
            <person name="Stephan W."/>
            <person name="Strausberg R.L."/>
            <person name="Strempel S."/>
            <person name="Sturgill D."/>
            <person name="Sutton G."/>
            <person name="Sutton G.G."/>
            <person name="Tao W."/>
            <person name="Teichmann S."/>
            <person name="Tobari Y.N."/>
            <person name="Tomimura Y."/>
            <person name="Tsolas J.M."/>
            <person name="Valente V.L."/>
            <person name="Venter E."/>
            <person name="Venter J.C."/>
            <person name="Vicario S."/>
            <person name="Vieira F.G."/>
            <person name="Vilella A.J."/>
            <person name="Villasante A."/>
            <person name="Walenz B."/>
            <person name="Wang J."/>
            <person name="Wasserman M."/>
            <person name="Watts T."/>
            <person name="Wilson D."/>
            <person name="Wilson R.K."/>
            <person name="Wing R.A."/>
            <person name="Wolfner M.F."/>
            <person name="Wong A."/>
            <person name="Wong G.K."/>
            <person name="Wu C.I."/>
            <person name="Wu G."/>
            <person name="Yamamoto D."/>
            <person name="Yang H.P."/>
            <person name="Yang S.P."/>
            <person name="Yorke J.A."/>
            <person name="Yoshida K."/>
            <person name="Zdobnov E."/>
            <person name="Zhang P."/>
            <person name="Zhang Y."/>
            <person name="Zimin A.V."/>
            <person name="Baldwin J."/>
            <person name="Abdouelleil A."/>
            <person name="Abdulkadir J."/>
            <person name="Abebe A."/>
            <person name="Abera B."/>
            <person name="Abreu J."/>
            <person name="Acer S.C."/>
            <person name="Aftuck L."/>
            <person name="Alexander A."/>
            <person name="An P."/>
            <person name="Anderson E."/>
            <person name="Anderson S."/>
            <person name="Arachi H."/>
            <person name="Azer M."/>
            <person name="Bachantsang P."/>
            <person name="Barry A."/>
            <person name="Bayul T."/>
            <person name="Berlin A."/>
            <person name="Bessette D."/>
            <person name="Bloom T."/>
            <person name="Blye J."/>
            <person name="Boguslavskiy L."/>
            <person name="Bonnet C."/>
            <person name="Boukhgalter B."/>
            <person name="Bourzgui I."/>
            <person name="Brown A."/>
            <person name="Cahill P."/>
            <person name="Channer S."/>
            <person name="Cheshatsang Y."/>
            <person name="Chuda L."/>
            <person name="Citroen M."/>
            <person name="Collymore A."/>
            <person name="Cooke P."/>
            <person name="Costello M."/>
            <person name="D'Aco K."/>
            <person name="Daza R."/>
            <person name="De Haan G."/>
            <person name="DeGray S."/>
            <person name="DeMaso C."/>
            <person name="Dhargay N."/>
            <person name="Dooley K."/>
            <person name="Dooley E."/>
            <person name="Doricent M."/>
            <person name="Dorje P."/>
            <person name="Dorjee K."/>
            <person name="Dupes A."/>
            <person name="Elong R."/>
            <person name="Falk J."/>
            <person name="Farina A."/>
            <person name="Faro S."/>
            <person name="Ferguson D."/>
            <person name="Fisher S."/>
            <person name="Foley C.D."/>
            <person name="Franke A."/>
            <person name="Friedrich D."/>
            <person name="Gadbois L."/>
            <person name="Gearin G."/>
            <person name="Gearin C.R."/>
            <person name="Giannoukos G."/>
            <person name="Goode T."/>
            <person name="Graham J."/>
            <person name="Grandbois E."/>
            <person name="Grewal S."/>
            <person name="Gyaltsen K."/>
            <person name="Hafez N."/>
            <person name="Hagos B."/>
            <person name="Hall J."/>
            <person name="Henson C."/>
            <person name="Hollinger A."/>
            <person name="Honan T."/>
            <person name="Huard M.D."/>
            <person name="Hughes L."/>
            <person name="Hurhula B."/>
            <person name="Husby M.E."/>
            <person name="Kamat A."/>
            <person name="Kanga B."/>
            <person name="Kashin S."/>
            <person name="Khazanovich D."/>
            <person name="Kisner P."/>
            <person name="Lance K."/>
            <person name="Lara M."/>
            <person name="Lee W."/>
            <person name="Lennon N."/>
            <person name="Letendre F."/>
            <person name="LeVine R."/>
            <person name="Lipovsky A."/>
            <person name="Liu X."/>
            <person name="Liu J."/>
            <person name="Liu S."/>
            <person name="Lokyitsang T."/>
            <person name="Lokyitsang Y."/>
            <person name="Lubonja R."/>
            <person name="Lui A."/>
            <person name="MacDonald P."/>
            <person name="Magnisalis V."/>
            <person name="Maru K."/>
            <person name="Matthews C."/>
            <person name="McCusker W."/>
            <person name="McDonough S."/>
            <person name="Mehta T."/>
            <person name="Meldrim J."/>
            <person name="Meneus L."/>
            <person name="Mihai O."/>
            <person name="Mihalev A."/>
            <person name="Mihova T."/>
            <person name="Mittelman R."/>
            <person name="Mlenga V."/>
            <person name="Montmayeur A."/>
            <person name="Mulrain L."/>
            <person name="Navidi A."/>
            <person name="Naylor J."/>
            <person name="Negash T."/>
            <person name="Nguyen T."/>
            <person name="Nguyen N."/>
            <person name="Nicol R."/>
            <person name="Norbu C."/>
            <person name="Norbu N."/>
            <person name="Novod N."/>
            <person name="O'Neill B."/>
            <person name="Osman S."/>
            <person name="Markiewicz E."/>
            <person name="Oyono O.L."/>
            <person name="Patti C."/>
            <person name="Phunkhang P."/>
            <person name="Pierre F."/>
            <person name="Priest M."/>
            <person name="Raghuraman S."/>
            <person name="Rege F."/>
            <person name="Reyes R."/>
            <person name="Rise C."/>
            <person name="Rogov P."/>
            <person name="Ross K."/>
            <person name="Ryan E."/>
            <person name="Settipalli S."/>
            <person name="Shea T."/>
            <person name="Sherpa N."/>
            <person name="Shi L."/>
            <person name="Shih D."/>
            <person name="Sparrow T."/>
            <person name="Spaulding J."/>
            <person name="Stalker J."/>
            <person name="Stange-Thomann N."/>
            <person name="Stavropoulos S."/>
            <person name="Stone C."/>
            <person name="Strader C."/>
            <person name="Tesfaye S."/>
            <person name="Thomson T."/>
            <person name="Thoulutsang Y."/>
            <person name="Thoulutsang D."/>
            <person name="Topham K."/>
            <person name="Topping I."/>
            <person name="Tsamla T."/>
            <person name="Vassiliev H."/>
            <person name="Vo A."/>
            <person name="Wangchuk T."/>
            <person name="Wangdi T."/>
            <person name="Weiand M."/>
            <person name="Wilkinson J."/>
            <person name="Wilson A."/>
            <person name="Yadav S."/>
            <person name="Young G."/>
            <person name="Yu Q."/>
            <person name="Zembek L."/>
            <person name="Zhong D."/>
            <person name="Zimmer A."/>
            <person name="Zwirko Z."/>
            <person name="Jaffe D.B."/>
            <person name="Alvarez P."/>
            <person name="Brockman W."/>
            <person name="Butler J."/>
            <person name="Chin C."/>
            <person name="Gnerre S."/>
            <person name="Grabherr M."/>
            <person name="Kleber M."/>
            <person name="Mauceli E."/>
            <person name="MacCallum I."/>
        </authorList>
    </citation>
    <scope>NUCLEOTIDE SEQUENCE [LARGE SCALE GENOMIC DNA]</scope>
    <source>
        <strain evidence="17">Tucson 15081-1352.22</strain>
    </source>
</reference>
<dbReference type="InterPro" id="IPR001487">
    <property type="entry name" value="Bromodomain"/>
</dbReference>
<dbReference type="InterPro" id="IPR013087">
    <property type="entry name" value="Znf_C2H2_type"/>
</dbReference>
<dbReference type="PROSITE" id="PS50812">
    <property type="entry name" value="PWWP"/>
    <property type="match status" value="1"/>
</dbReference>
<dbReference type="Gene3D" id="1.20.920.10">
    <property type="entry name" value="Bromodomain-like"/>
    <property type="match status" value="1"/>
</dbReference>
<feature type="compositionally biased region" description="Low complexity" evidence="10">
    <location>
        <begin position="1088"/>
        <end position="1110"/>
    </location>
</feature>
<dbReference type="Pfam" id="PF00855">
    <property type="entry name" value="PWWP"/>
    <property type="match status" value="1"/>
</dbReference>
<dbReference type="CDD" id="cd05839">
    <property type="entry name" value="PWWP_BRPF"/>
    <property type="match status" value="1"/>
</dbReference>
<evidence type="ECO:0000256" key="6">
    <source>
        <dbReference type="ARBA" id="ARBA00023117"/>
    </source>
</evidence>
<dbReference type="PhylomeDB" id="B4KTZ9"/>
<dbReference type="Gene3D" id="3.30.40.10">
    <property type="entry name" value="Zinc/RING finger domain, C3HC4 (zinc finger)"/>
    <property type="match status" value="2"/>
</dbReference>
<dbReference type="SMART" id="SM00293">
    <property type="entry name" value="PWWP"/>
    <property type="match status" value="1"/>
</dbReference>
<keyword evidence="17" id="KW-1185">Reference proteome</keyword>
<evidence type="ECO:0008006" key="18">
    <source>
        <dbReference type="Google" id="ProtNLM"/>
    </source>
</evidence>
<dbReference type="Pfam" id="PF10513">
    <property type="entry name" value="EPL1"/>
    <property type="match status" value="1"/>
</dbReference>
<gene>
    <name evidence="16" type="primary">Dmoj\GI20042</name>
    <name evidence="16" type="ORF">Dmoj_GI20042</name>
</gene>
<dbReference type="PRINTS" id="PR00503">
    <property type="entry name" value="BROMODOMAIN"/>
</dbReference>
<sequence length="1442" mass="159246">MGLDFDVVEYCKGVKSKQSQPPFACPVRDCDRSYKTLVGLQGHLTNYDHDNPQPLTPILKPNRKRARSSRALHSTPKDNGSGGGGGGGGNSEGENGCGNGRSTTNPESLVSYNEQEGTVTFNIDGKSVRLGIDEPLPLVDDEEFAELVERGCILNADAPPLEENAAWGQVQVPVANVREINDYNVPDAPPRPLAYYRFIEKSAEELDGEIEYDVDEEDTAWLEHMNELRAKQNLNAVSIDTMELLMDRLEKESHFQAAANGTPTGVEVDDDAVCCICLDGECQNTNVILFCDMCNLAVHQDCYGVPYIPEGQWLCRRCLQSPSKAVNCVLCPNAGGAFKQTDHGQWAHVVCALWIPEVRFANTVFLEPIDSIETIPAARWRLTCYVCKEKGLGACIQCHRNSCYAAFHVTCAQQAGLYMTMDTVKDGHNDSSVHVQKFAYCHAHTPADAKLKTNVPDFEDTRLKMREARKALAKKRSTAPVVLIPTIPPDRVHEIAGMVHMQKKKEFLDRIIAYWTLKRHYRNGVPLLRRLQSQGNNHGVIQRNGIEGSPDTKELYRQLKYWQCLRQDLERARLLCELVRKREKLKVAFVKISEEVVMLQLNPLESALSKLLDALETRDTMEIFREPVNTNEVPDYMDIVKQPMDLGTMRAKLKDCRYTKLEQLEADFDLMIQNCLAYNNKDTVFYRAGIRMRDQAAPLFVQLRKELQRDGLLERGQRIHVDHVEGEVEQELRQLLSAPPSEDVVQKLLILADKSQVLKNPSYRTKKIKQIRLEINRMRKTLQKARFAARYASHANSQSDDDNEETRVKPSKKRMRKRLNSSAMDLDESQDVPQSQQHDEDEDDEDDSDDDSMADDNVSKDTGHMVQTPPCSPVKSLNNSSSPVGINRRTAILLTRKSQAALKRPSEPLTTPVKEEHHNSQSLSTQSTSASSSSTITAATAASSAMNASLHAATATPTAMSSFALTPHNSTASAVGMGVAGSSLTSAALSMSNKLNLSLGAGLGMSKSPKRPPRFRRLPSTSPKKSPNPAAAAAAAAAAATTMTTPTTVQSIPALASADPALPFERIPDSFRVYRANNQRDVSESDDAPSQSSSPCSSCSDFSMSGSCSDFDSDEASDGDAHSDDGDSDSTKAHAMRDDSQEDCTTDAMDLQHASLNNAQGNGNMAISSSDSSSDSDDDDDDDEEEDDDEEDEEEQQQRQLDAKNARVTRSTPTPLQGRGGAMAAARGRGKRRNNLSESTSSTATPPPLLRKAGKLRSATPNASPLVNSIKSRRSTTTATTVTNNNKASKAHHELEETATEVHVRHNNSNQKAALEPLQLVWAKCRGYPWYPALILDPKTPKGFVYNGVPLPAPPTDVLALRKNCLDDVVFLVLFFDVKRTWQWLPANKLDILGIDKQLDQQKLVESRKPAERKAVKKAYQDALLYQSQVSDLEGQGPDPIM</sequence>
<keyword evidence="7" id="KW-0539">Nucleus</keyword>
<dbReference type="PROSITE" id="PS50014">
    <property type="entry name" value="BROMODOMAIN_2"/>
    <property type="match status" value="1"/>
</dbReference>
<feature type="domain" description="Bromo" evidence="11">
    <location>
        <begin position="616"/>
        <end position="686"/>
    </location>
</feature>
<feature type="region of interest" description="Disordered" evidence="10">
    <location>
        <begin position="787"/>
        <end position="932"/>
    </location>
</feature>
<dbReference type="Gene3D" id="2.30.30.140">
    <property type="match status" value="1"/>
</dbReference>
<dbReference type="InterPro" id="IPR036427">
    <property type="entry name" value="Bromodomain-like_sf"/>
</dbReference>
<dbReference type="KEGG" id="dmo:Dmoj_GI20042"/>
<dbReference type="PANTHER" id="PTHR13793">
    <property type="entry name" value="PHD FINGER PROTEINS"/>
    <property type="match status" value="1"/>
</dbReference>
<feature type="compositionally biased region" description="Low complexity" evidence="10">
    <location>
        <begin position="920"/>
        <end position="932"/>
    </location>
</feature>
<feature type="domain" description="C2H2-type" evidence="13">
    <location>
        <begin position="23"/>
        <end position="54"/>
    </location>
</feature>
<dbReference type="PROSITE" id="PS51805">
    <property type="entry name" value="EPHD"/>
    <property type="match status" value="1"/>
</dbReference>
<feature type="compositionally biased region" description="Gly residues" evidence="10">
    <location>
        <begin position="80"/>
        <end position="99"/>
    </location>
</feature>
<dbReference type="GO" id="GO:0008270">
    <property type="term" value="F:zinc ion binding"/>
    <property type="evidence" value="ECO:0007669"/>
    <property type="project" value="UniProtKB-KW"/>
</dbReference>
<evidence type="ECO:0000259" key="13">
    <source>
        <dbReference type="PROSITE" id="PS50157"/>
    </source>
</evidence>
<evidence type="ECO:0000256" key="2">
    <source>
        <dbReference type="ARBA" id="ARBA00022723"/>
    </source>
</evidence>
<name>B4KTZ9_DROMO</name>
<dbReference type="PANTHER" id="PTHR13793:SF107">
    <property type="entry name" value="BROMODOMAIN-CONTAINING PROTEIN HOMOLOG"/>
    <property type="match status" value="1"/>
</dbReference>
<dbReference type="InterPro" id="IPR034732">
    <property type="entry name" value="EPHD"/>
</dbReference>
<dbReference type="OrthoDB" id="20839at2759"/>
<dbReference type="Pfam" id="PF13832">
    <property type="entry name" value="zf-HC5HC2H_2"/>
    <property type="match status" value="1"/>
</dbReference>
<evidence type="ECO:0000256" key="3">
    <source>
        <dbReference type="ARBA" id="ARBA00022737"/>
    </source>
</evidence>
<evidence type="ECO:0000256" key="8">
    <source>
        <dbReference type="PROSITE-ProRule" id="PRU00035"/>
    </source>
</evidence>
<feature type="region of interest" description="Disordered" evidence="10">
    <location>
        <begin position="43"/>
        <end position="108"/>
    </location>
</feature>
<accession>B4KTZ9</accession>
<dbReference type="InParanoid" id="B4KTZ9"/>
<dbReference type="Pfam" id="PF00439">
    <property type="entry name" value="Bromodomain"/>
    <property type="match status" value="1"/>
</dbReference>
<evidence type="ECO:0000259" key="11">
    <source>
        <dbReference type="PROSITE" id="PS50014"/>
    </source>
</evidence>
<dbReference type="InterPro" id="IPR013083">
    <property type="entry name" value="Znf_RING/FYVE/PHD"/>
</dbReference>
<evidence type="ECO:0000313" key="16">
    <source>
        <dbReference type="EMBL" id="EDW08576.1"/>
    </source>
</evidence>
<comment type="subcellular location">
    <subcellularLocation>
        <location evidence="1">Nucleus</location>
    </subcellularLocation>
</comment>
<keyword evidence="6 8" id="KW-0103">Bromodomain</keyword>
<feature type="domain" description="PHD-type" evidence="12">
    <location>
        <begin position="271"/>
        <end position="321"/>
    </location>
</feature>
<feature type="compositionally biased region" description="Basic and acidic residues" evidence="10">
    <location>
        <begin position="1119"/>
        <end position="1139"/>
    </location>
</feature>
<dbReference type="InterPro" id="IPR019786">
    <property type="entry name" value="Zinc_finger_PHD-type_CS"/>
</dbReference>
<dbReference type="InterPro" id="IPR000313">
    <property type="entry name" value="PWWP_dom"/>
</dbReference>
<feature type="compositionally biased region" description="Acidic residues" evidence="10">
    <location>
        <begin position="1174"/>
        <end position="1195"/>
    </location>
</feature>
<evidence type="ECO:0000259" key="14">
    <source>
        <dbReference type="PROSITE" id="PS50812"/>
    </source>
</evidence>
<keyword evidence="2" id="KW-0479">Metal-binding</keyword>
<feature type="compositionally biased region" description="Polar residues" evidence="10">
    <location>
        <begin position="1154"/>
        <end position="1167"/>
    </location>
</feature>
<evidence type="ECO:0000259" key="12">
    <source>
        <dbReference type="PROSITE" id="PS50016"/>
    </source>
</evidence>
<dbReference type="InterPro" id="IPR001965">
    <property type="entry name" value="Znf_PHD"/>
</dbReference>
<dbReference type="SMART" id="SM00249">
    <property type="entry name" value="PHD"/>
    <property type="match status" value="2"/>
</dbReference>
<dbReference type="InterPro" id="IPR011011">
    <property type="entry name" value="Znf_FYVE_PHD"/>
</dbReference>
<dbReference type="GO" id="GO:0006357">
    <property type="term" value="P:regulation of transcription by RNA polymerase II"/>
    <property type="evidence" value="ECO:0007669"/>
    <property type="project" value="TreeGrafter"/>
</dbReference>
<keyword evidence="5" id="KW-0862">Zinc</keyword>
<dbReference type="PROSITE" id="PS50157">
    <property type="entry name" value="ZINC_FINGER_C2H2_2"/>
    <property type="match status" value="1"/>
</dbReference>
<dbReference type="FunCoup" id="B4KTZ9">
    <property type="interactions" value="614"/>
</dbReference>
<evidence type="ECO:0000256" key="5">
    <source>
        <dbReference type="ARBA" id="ARBA00022833"/>
    </source>
</evidence>
<feature type="region of interest" description="Disordered" evidence="10">
    <location>
        <begin position="1002"/>
        <end position="1037"/>
    </location>
</feature>
<dbReference type="FunFam" id="2.30.30.140:FF:000008">
    <property type="entry name" value="Bromodomain containing 1, isoform CRA_b"/>
    <property type="match status" value="1"/>
</dbReference>
<dbReference type="GO" id="GO:0070776">
    <property type="term" value="C:MOZ/MORF histone acetyltransferase complex"/>
    <property type="evidence" value="ECO:0007669"/>
    <property type="project" value="EnsemblMetazoa"/>
</dbReference>
<dbReference type="PROSITE" id="PS50016">
    <property type="entry name" value="ZF_PHD_2"/>
    <property type="match status" value="1"/>
</dbReference>
<keyword evidence="4 9" id="KW-0863">Zinc-finger</keyword>
<dbReference type="SUPFAM" id="SSF63748">
    <property type="entry name" value="Tudor/PWWP/MBT"/>
    <property type="match status" value="1"/>
</dbReference>
<dbReference type="InterPro" id="IPR019542">
    <property type="entry name" value="Enhancer_polycomb-like_N"/>
</dbReference>
<feature type="compositionally biased region" description="Basic residues" evidence="10">
    <location>
        <begin position="809"/>
        <end position="819"/>
    </location>
</feature>
<feature type="compositionally biased region" description="Basic residues" evidence="10">
    <location>
        <begin position="1008"/>
        <end position="1017"/>
    </location>
</feature>
<evidence type="ECO:0000256" key="10">
    <source>
        <dbReference type="SAM" id="MobiDB-lite"/>
    </source>
</evidence>
<dbReference type="FunFam" id="3.30.40.10:FF:000007">
    <property type="entry name" value="Bromodomain containing 1, isoform CRA_b"/>
    <property type="match status" value="1"/>
</dbReference>
<dbReference type="GO" id="GO:0010698">
    <property type="term" value="F:acetyltransferase activator activity"/>
    <property type="evidence" value="ECO:0007669"/>
    <property type="project" value="EnsemblMetazoa"/>
</dbReference>
<dbReference type="SMR" id="B4KTZ9"/>
<feature type="compositionally biased region" description="Polar residues" evidence="10">
    <location>
        <begin position="875"/>
        <end position="884"/>
    </location>
</feature>
<feature type="compositionally biased region" description="Low complexity" evidence="10">
    <location>
        <begin position="1275"/>
        <end position="1288"/>
    </location>
</feature>
<keyword evidence="3" id="KW-0677">Repeat</keyword>
<feature type="compositionally biased region" description="Acidic residues" evidence="10">
    <location>
        <begin position="839"/>
        <end position="854"/>
    </location>
</feature>
<dbReference type="SUPFAM" id="SSF57903">
    <property type="entry name" value="FYVE/PHD zinc finger"/>
    <property type="match status" value="1"/>
</dbReference>
<evidence type="ECO:0000256" key="1">
    <source>
        <dbReference type="ARBA" id="ARBA00004123"/>
    </source>
</evidence>
<dbReference type="PROSITE" id="PS00028">
    <property type="entry name" value="ZINC_FINGER_C2H2_1"/>
    <property type="match status" value="1"/>
</dbReference>
<dbReference type="CDD" id="cd15572">
    <property type="entry name" value="PHD_BRPF"/>
    <property type="match status" value="1"/>
</dbReference>
<dbReference type="eggNOG" id="KOG0955">
    <property type="taxonomic scope" value="Eukaryota"/>
</dbReference>
<feature type="region of interest" description="Disordered" evidence="10">
    <location>
        <begin position="1079"/>
        <end position="1293"/>
    </location>
</feature>
<dbReference type="OMA" id="PDYMDIV"/>
<evidence type="ECO:0000256" key="4">
    <source>
        <dbReference type="ARBA" id="ARBA00022771"/>
    </source>
</evidence>
<organism evidence="16 17">
    <name type="scientific">Drosophila mojavensis</name>
    <name type="common">Fruit fly</name>
    <dbReference type="NCBI Taxonomy" id="7230"/>
    <lineage>
        <taxon>Eukaryota</taxon>
        <taxon>Metazoa</taxon>
        <taxon>Ecdysozoa</taxon>
        <taxon>Arthropoda</taxon>
        <taxon>Hexapoda</taxon>
        <taxon>Insecta</taxon>
        <taxon>Pterygota</taxon>
        <taxon>Neoptera</taxon>
        <taxon>Endopterygota</taxon>
        <taxon>Diptera</taxon>
        <taxon>Brachycera</taxon>
        <taxon>Muscomorpha</taxon>
        <taxon>Ephydroidea</taxon>
        <taxon>Drosophilidae</taxon>
        <taxon>Drosophila</taxon>
    </lineage>
</organism>
<feature type="domain" description="PHD-type" evidence="15">
    <location>
        <begin position="325"/>
        <end position="445"/>
    </location>
</feature>
<dbReference type="CDD" id="cd15670">
    <property type="entry name" value="ePHD_BRPF"/>
    <property type="match status" value="1"/>
</dbReference>
<evidence type="ECO:0000256" key="9">
    <source>
        <dbReference type="PROSITE-ProRule" id="PRU00042"/>
    </source>
</evidence>
<dbReference type="GO" id="GO:0005634">
    <property type="term" value="C:nucleus"/>
    <property type="evidence" value="ECO:0007669"/>
    <property type="project" value="UniProtKB-SubCell"/>
</dbReference>
<dbReference type="InterPro" id="IPR019787">
    <property type="entry name" value="Znf_PHD-finger"/>
</dbReference>
<proteinExistence type="predicted"/>
<dbReference type="PROSITE" id="PS01359">
    <property type="entry name" value="ZF_PHD_1"/>
    <property type="match status" value="1"/>
</dbReference>
<dbReference type="SMART" id="SM00297">
    <property type="entry name" value="BROMO"/>
    <property type="match status" value="1"/>
</dbReference>
<dbReference type="SUPFAM" id="SSF47370">
    <property type="entry name" value="Bromodomain"/>
    <property type="match status" value="1"/>
</dbReference>
<dbReference type="Pfam" id="PF13831">
    <property type="entry name" value="PHD_2"/>
    <property type="match status" value="1"/>
</dbReference>
<feature type="domain" description="PWWP" evidence="14">
    <location>
        <begin position="1317"/>
        <end position="1390"/>
    </location>
</feature>
<evidence type="ECO:0000313" key="17">
    <source>
        <dbReference type="Proteomes" id="UP000009192"/>
    </source>
</evidence>
<dbReference type="Proteomes" id="UP000009192">
    <property type="component" value="Unassembled WGS sequence"/>
</dbReference>
<protein>
    <recommendedName>
        <fullName evidence="18">Peregrin</fullName>
    </recommendedName>
</protein>